<dbReference type="InterPro" id="IPR011701">
    <property type="entry name" value="MFS"/>
</dbReference>
<keyword evidence="2" id="KW-0813">Transport</keyword>
<dbReference type="Pfam" id="PF07690">
    <property type="entry name" value="MFS_1"/>
    <property type="match status" value="1"/>
</dbReference>
<protein>
    <submittedName>
        <fullName evidence="9">Arabinose efflux permease</fullName>
    </submittedName>
</protein>
<comment type="caution">
    <text evidence="9">The sequence shown here is derived from an EMBL/GenBank/DDBJ whole genome shotgun (WGS) entry which is preliminary data.</text>
</comment>
<keyword evidence="3" id="KW-1003">Cell membrane</keyword>
<reference evidence="10" key="1">
    <citation type="submission" date="2018-04" db="EMBL/GenBank/DDBJ databases">
        <authorList>
            <person name="Cornet L."/>
        </authorList>
    </citation>
    <scope>NUCLEOTIDE SEQUENCE [LARGE SCALE GENOMIC DNA]</scope>
</reference>
<feature type="domain" description="Major facilitator superfamily (MFS) profile" evidence="8">
    <location>
        <begin position="1"/>
        <end position="144"/>
    </location>
</feature>
<dbReference type="AlphaFoldDB" id="A0A2W4YVL4"/>
<keyword evidence="5 7" id="KW-1133">Transmembrane helix</keyword>
<dbReference type="GO" id="GO:0005886">
    <property type="term" value="C:plasma membrane"/>
    <property type="evidence" value="ECO:0007669"/>
    <property type="project" value="UniProtKB-SubCell"/>
</dbReference>
<dbReference type="SUPFAM" id="SSF103473">
    <property type="entry name" value="MFS general substrate transporter"/>
    <property type="match status" value="1"/>
</dbReference>
<keyword evidence="6 7" id="KW-0472">Membrane</keyword>
<feature type="transmembrane region" description="Helical" evidence="7">
    <location>
        <begin position="84"/>
        <end position="103"/>
    </location>
</feature>
<reference evidence="9 10" key="2">
    <citation type="submission" date="2018-06" db="EMBL/GenBank/DDBJ databases">
        <title>Metagenomic assembly of (sub)arctic Cyanobacteria and their associated microbiome from non-axenic cultures.</title>
        <authorList>
            <person name="Baurain D."/>
        </authorList>
    </citation>
    <scope>NUCLEOTIDE SEQUENCE [LARGE SCALE GENOMIC DNA]</scope>
    <source>
        <strain evidence="9">ULC027bin1</strain>
    </source>
</reference>
<evidence type="ECO:0000313" key="9">
    <source>
        <dbReference type="EMBL" id="PZO46848.1"/>
    </source>
</evidence>
<sequence>VGLAIGAVLIGQFGQRFARSQLGLVGSLGMATMLAGLSIAPPQLWPSLGLLGGVGLFGAMVGIPMQTTIQEKTPEAMRGKVFGLQNNVINIALSLPLALAGIAETFLGLRVVFGLLAMLVALGGFFTWSLVKTALNENSYKSVS</sequence>
<name>A0A2W4YVL4_9CYAN</name>
<evidence type="ECO:0000313" key="10">
    <source>
        <dbReference type="Proteomes" id="UP000249794"/>
    </source>
</evidence>
<dbReference type="Gene3D" id="1.20.1250.20">
    <property type="entry name" value="MFS general substrate transporter like domains"/>
    <property type="match status" value="1"/>
</dbReference>
<gene>
    <name evidence="9" type="ORF">DCF15_19770</name>
</gene>
<dbReference type="InterPro" id="IPR020846">
    <property type="entry name" value="MFS_dom"/>
</dbReference>
<feature type="transmembrane region" description="Helical" evidence="7">
    <location>
        <begin position="45"/>
        <end position="63"/>
    </location>
</feature>
<evidence type="ECO:0000256" key="5">
    <source>
        <dbReference type="ARBA" id="ARBA00022989"/>
    </source>
</evidence>
<dbReference type="PANTHER" id="PTHR43266:SF2">
    <property type="entry name" value="MAJOR FACILITATOR SUPERFAMILY (MFS) PROFILE DOMAIN-CONTAINING PROTEIN"/>
    <property type="match status" value="1"/>
</dbReference>
<proteinExistence type="predicted"/>
<dbReference type="PANTHER" id="PTHR43266">
    <property type="entry name" value="MACROLIDE-EFFLUX PROTEIN"/>
    <property type="match status" value="1"/>
</dbReference>
<evidence type="ECO:0000256" key="3">
    <source>
        <dbReference type="ARBA" id="ARBA00022475"/>
    </source>
</evidence>
<feature type="transmembrane region" description="Helical" evidence="7">
    <location>
        <begin position="22"/>
        <end position="39"/>
    </location>
</feature>
<comment type="subcellular location">
    <subcellularLocation>
        <location evidence="1">Cell membrane</location>
        <topology evidence="1">Multi-pass membrane protein</topology>
    </subcellularLocation>
</comment>
<evidence type="ECO:0000256" key="7">
    <source>
        <dbReference type="SAM" id="Phobius"/>
    </source>
</evidence>
<evidence type="ECO:0000256" key="1">
    <source>
        <dbReference type="ARBA" id="ARBA00004651"/>
    </source>
</evidence>
<feature type="non-terminal residue" evidence="9">
    <location>
        <position position="1"/>
    </location>
</feature>
<keyword evidence="4 7" id="KW-0812">Transmembrane</keyword>
<evidence type="ECO:0000256" key="6">
    <source>
        <dbReference type="ARBA" id="ARBA00023136"/>
    </source>
</evidence>
<dbReference type="EMBL" id="QBMP01000294">
    <property type="protein sequence ID" value="PZO46848.1"/>
    <property type="molecule type" value="Genomic_DNA"/>
</dbReference>
<evidence type="ECO:0000259" key="8">
    <source>
        <dbReference type="PROSITE" id="PS50850"/>
    </source>
</evidence>
<dbReference type="Proteomes" id="UP000249794">
    <property type="component" value="Unassembled WGS sequence"/>
</dbReference>
<dbReference type="GO" id="GO:0022857">
    <property type="term" value="F:transmembrane transporter activity"/>
    <property type="evidence" value="ECO:0007669"/>
    <property type="project" value="InterPro"/>
</dbReference>
<dbReference type="InterPro" id="IPR036259">
    <property type="entry name" value="MFS_trans_sf"/>
</dbReference>
<feature type="transmembrane region" description="Helical" evidence="7">
    <location>
        <begin position="109"/>
        <end position="131"/>
    </location>
</feature>
<evidence type="ECO:0000256" key="2">
    <source>
        <dbReference type="ARBA" id="ARBA00022448"/>
    </source>
</evidence>
<accession>A0A2W4YVL4</accession>
<evidence type="ECO:0000256" key="4">
    <source>
        <dbReference type="ARBA" id="ARBA00022692"/>
    </source>
</evidence>
<organism evidence="9 10">
    <name type="scientific">Phormidesmis priestleyi</name>
    <dbReference type="NCBI Taxonomy" id="268141"/>
    <lineage>
        <taxon>Bacteria</taxon>
        <taxon>Bacillati</taxon>
        <taxon>Cyanobacteriota</taxon>
        <taxon>Cyanophyceae</taxon>
        <taxon>Leptolyngbyales</taxon>
        <taxon>Leptolyngbyaceae</taxon>
        <taxon>Phormidesmis</taxon>
    </lineage>
</organism>
<dbReference type="PROSITE" id="PS50850">
    <property type="entry name" value="MFS"/>
    <property type="match status" value="1"/>
</dbReference>